<dbReference type="InterPro" id="IPR002347">
    <property type="entry name" value="SDR_fam"/>
</dbReference>
<dbReference type="Pfam" id="PF00106">
    <property type="entry name" value="adh_short"/>
    <property type="match status" value="1"/>
</dbReference>
<evidence type="ECO:0000313" key="4">
    <source>
        <dbReference type="EMBL" id="MCW3162502.1"/>
    </source>
</evidence>
<protein>
    <submittedName>
        <fullName evidence="4">SDR family NAD(P)-dependent oxidoreductase</fullName>
    </submittedName>
</protein>
<dbReference type="PANTHER" id="PTHR44169:SF6">
    <property type="entry name" value="NADPH-DEPENDENT 1-ACYLDIHYDROXYACETONE PHOSPHATE REDUCTASE"/>
    <property type="match status" value="1"/>
</dbReference>
<evidence type="ECO:0000313" key="5">
    <source>
        <dbReference type="Proteomes" id="UP001163719"/>
    </source>
</evidence>
<evidence type="ECO:0000256" key="2">
    <source>
        <dbReference type="ARBA" id="ARBA00023002"/>
    </source>
</evidence>
<proteinExistence type="inferred from homology"/>
<sequence length="279" mass="30142">MNKNVVITGAGSGLGRNMALEFVKRGYQVFGTATDDEQIKELQELSDGNVKLILCDLTKDEQILSFASKVNELSNGRVDVLVNNVGILTPGPLEIIKKNEIQKEFEVNTFSVLTVTNAFIPSLRATRGRIVQISTVSVDFPSPFNGLSAASKAATEALMTVYRAELAEFGIEVIIVAPGNMLTGGPAKTAAAIDKVRDSFTSEQAKNYEATFNKFAERMNSGQAQGLDADEAAKQIVDISEQNPAPIRVAVGEDAKGILKYIKESTLEEQAAKRLKTIQ</sequence>
<evidence type="ECO:0000256" key="3">
    <source>
        <dbReference type="RuleBase" id="RU000363"/>
    </source>
</evidence>
<organism evidence="4 5">
    <name type="scientific">Chryseobacterium oryctis</name>
    <dbReference type="NCBI Taxonomy" id="2952618"/>
    <lineage>
        <taxon>Bacteria</taxon>
        <taxon>Pseudomonadati</taxon>
        <taxon>Bacteroidota</taxon>
        <taxon>Flavobacteriia</taxon>
        <taxon>Flavobacteriales</taxon>
        <taxon>Weeksellaceae</taxon>
        <taxon>Chryseobacterium group</taxon>
        <taxon>Chryseobacterium</taxon>
    </lineage>
</organism>
<name>A0ABT3HRU1_9FLAO</name>
<accession>A0ABT3HRU1</accession>
<dbReference type="PRINTS" id="PR00081">
    <property type="entry name" value="GDHRDH"/>
</dbReference>
<dbReference type="RefSeq" id="WP_264744420.1">
    <property type="nucleotide sequence ID" value="NZ_JAPDHV010000008.1"/>
</dbReference>
<comment type="caution">
    <text evidence="4">The sequence shown here is derived from an EMBL/GenBank/DDBJ whole genome shotgun (WGS) entry which is preliminary data.</text>
</comment>
<dbReference type="Gene3D" id="3.40.50.720">
    <property type="entry name" value="NAD(P)-binding Rossmann-like Domain"/>
    <property type="match status" value="1"/>
</dbReference>
<dbReference type="SUPFAM" id="SSF51735">
    <property type="entry name" value="NAD(P)-binding Rossmann-fold domains"/>
    <property type="match status" value="1"/>
</dbReference>
<gene>
    <name evidence="4" type="ORF">OH806_14620</name>
</gene>
<dbReference type="PANTHER" id="PTHR44169">
    <property type="entry name" value="NADPH-DEPENDENT 1-ACYLDIHYDROXYACETONE PHOSPHATE REDUCTASE"/>
    <property type="match status" value="1"/>
</dbReference>
<keyword evidence="2" id="KW-0560">Oxidoreductase</keyword>
<comment type="similarity">
    <text evidence="1 3">Belongs to the short-chain dehydrogenases/reductases (SDR) family.</text>
</comment>
<dbReference type="InterPro" id="IPR036291">
    <property type="entry name" value="NAD(P)-bd_dom_sf"/>
</dbReference>
<reference evidence="4" key="1">
    <citation type="submission" date="2022-10" db="EMBL/GenBank/DDBJ databases">
        <title>Chryseobacterium babae sp. nov. isolated from the gut of the beetle Oryctes rhinoceros, and Chryseobacterium kimseyorum sp. nov., isolated from a stick insect rearing cage.</title>
        <authorList>
            <person name="Shelomi M."/>
            <person name="Han C.-J."/>
            <person name="Chen W.-M."/>
            <person name="Chen H.-K."/>
            <person name="Liaw S.-J."/>
            <person name="Muhle E."/>
            <person name="Clermont D."/>
        </authorList>
    </citation>
    <scope>NUCLEOTIDE SEQUENCE</scope>
    <source>
        <strain evidence="4">WLa1L2M3</strain>
    </source>
</reference>
<dbReference type="Proteomes" id="UP001163719">
    <property type="component" value="Unassembled WGS sequence"/>
</dbReference>
<dbReference type="EMBL" id="JAPDHV010000008">
    <property type="protein sequence ID" value="MCW3162502.1"/>
    <property type="molecule type" value="Genomic_DNA"/>
</dbReference>
<evidence type="ECO:0000256" key="1">
    <source>
        <dbReference type="ARBA" id="ARBA00006484"/>
    </source>
</evidence>
<dbReference type="PRINTS" id="PR00080">
    <property type="entry name" value="SDRFAMILY"/>
</dbReference>
<keyword evidence="5" id="KW-1185">Reference proteome</keyword>